<feature type="binding site" evidence="3">
    <location>
        <position position="191"/>
    </location>
    <ligand>
        <name>Mg(2+)</name>
        <dbReference type="ChEBI" id="CHEBI:18420"/>
    </ligand>
</feature>
<dbReference type="GO" id="GO:0004035">
    <property type="term" value="F:alkaline phosphatase activity"/>
    <property type="evidence" value="ECO:0007669"/>
    <property type="project" value="UniProtKB-EC"/>
</dbReference>
<feature type="binding site" evidence="3">
    <location>
        <position position="75"/>
    </location>
    <ligand>
        <name>Mg(2+)</name>
        <dbReference type="ChEBI" id="CHEBI:18420"/>
    </ligand>
</feature>
<feature type="binding site" evidence="3">
    <location>
        <position position="452"/>
    </location>
    <ligand>
        <name>Zn(2+)</name>
        <dbReference type="ChEBI" id="CHEBI:29105"/>
        <label>2</label>
    </ligand>
</feature>
<keyword evidence="3" id="KW-0479">Metal-binding</keyword>
<dbReference type="PRINTS" id="PR00113">
    <property type="entry name" value="ALKPHPHTASE"/>
</dbReference>
<dbReference type="Gene3D" id="3.40.720.10">
    <property type="entry name" value="Alkaline Phosphatase, subunit A"/>
    <property type="match status" value="1"/>
</dbReference>
<dbReference type="EC" id="3.1.3.1" evidence="1"/>
<reference evidence="7" key="1">
    <citation type="submission" date="2025-08" db="UniProtKB">
        <authorList>
            <consortium name="RefSeq"/>
        </authorList>
    </citation>
    <scope>IDENTIFICATION</scope>
</reference>
<sequence>MIPLVPKDGNTAIRAGIFVLLVAVTNTLQTGSSDEAAAERTSAYWRDEALKDLKLKISRIPNEGKARNVVFFLGDGMGVASVAGGSILKAEQSGRTYSRNTKLQMERLPFSGLVKTHSIDGITPDSAATSTAYLCGVKTNNGMLGLLGSVPRGDCAASLEQQNQIDSVIKWAQANDMWTGIVTTDSVLGASPAGGYAHSAERKWYSSVPEGCAAKDIADQLLFGSVGSKMKVILGGGLQDFLPPSYPAEGEERIENLTAQNSTGVRKDERNLIREYLEANEKSRFVSTREQLLQVDPDSVDRLLGLFSKDALTFTLDRDPDFNTEPTIEEMTEIAIRILSNAPHGFFLFVEGGNIDTAHHSNKAKHSLEEVIQFDKAIELVANTVSFEDTLVLVTADHSHGVSISGYSSRAQSITGDSDSMDLENKTYRIISYPTGPGEDYPSLVKMTSGAHSAEDVPIYASGPWAHLFEGSIDNTLIPNIIAHAACIGPFQGGKCLRKKVE</sequence>
<comment type="cofactor">
    <cofactor evidence="3">
        <name>Mg(2+)</name>
        <dbReference type="ChEBI" id="CHEBI:18420"/>
    </cofactor>
    <text evidence="3">Binds 1 Mg(2+) ion.</text>
</comment>
<feature type="binding site" evidence="3">
    <location>
        <position position="356"/>
    </location>
    <ligand>
        <name>Zn(2+)</name>
        <dbReference type="ChEBI" id="CHEBI:29105"/>
        <label>2</label>
    </ligand>
</feature>
<keyword evidence="5" id="KW-0732">Signal</keyword>
<dbReference type="RefSeq" id="XP_003746813.1">
    <property type="nucleotide sequence ID" value="XM_003746765.2"/>
</dbReference>
<feature type="binding site" evidence="3">
    <location>
        <position position="398"/>
    </location>
    <ligand>
        <name>Zn(2+)</name>
        <dbReference type="ChEBI" id="CHEBI:29105"/>
        <label>2</label>
    </ligand>
</feature>
<feature type="binding site" evidence="3">
    <location>
        <position position="75"/>
    </location>
    <ligand>
        <name>Zn(2+)</name>
        <dbReference type="ChEBI" id="CHEBI:29105"/>
        <label>2</label>
    </ligand>
</feature>
<proteinExistence type="inferred from homology"/>
<dbReference type="GeneID" id="100908701"/>
<keyword evidence="6" id="KW-1185">Reference proteome</keyword>
<dbReference type="KEGG" id="goe:100908701"/>
<evidence type="ECO:0000256" key="3">
    <source>
        <dbReference type="PIRSR" id="PIRSR601952-2"/>
    </source>
</evidence>
<dbReference type="Pfam" id="PF00245">
    <property type="entry name" value="Alk_phosphatase"/>
    <property type="match status" value="1"/>
</dbReference>
<dbReference type="CDD" id="cd16012">
    <property type="entry name" value="ALP"/>
    <property type="match status" value="1"/>
</dbReference>
<dbReference type="Proteomes" id="UP000694867">
    <property type="component" value="Unplaced"/>
</dbReference>
<dbReference type="InterPro" id="IPR017850">
    <property type="entry name" value="Alkaline_phosphatase_core_sf"/>
</dbReference>
<accession>A0AAJ6QX80</accession>
<name>A0AAJ6QX80_9ACAR</name>
<organism evidence="6 7">
    <name type="scientific">Galendromus occidentalis</name>
    <name type="common">western predatory mite</name>
    <dbReference type="NCBI Taxonomy" id="34638"/>
    <lineage>
        <taxon>Eukaryota</taxon>
        <taxon>Metazoa</taxon>
        <taxon>Ecdysozoa</taxon>
        <taxon>Arthropoda</taxon>
        <taxon>Chelicerata</taxon>
        <taxon>Arachnida</taxon>
        <taxon>Acari</taxon>
        <taxon>Parasitiformes</taxon>
        <taxon>Mesostigmata</taxon>
        <taxon>Gamasina</taxon>
        <taxon>Phytoseioidea</taxon>
        <taxon>Phytoseiidae</taxon>
        <taxon>Typhlodrominae</taxon>
        <taxon>Galendromus</taxon>
    </lineage>
</organism>
<keyword evidence="3" id="KW-0460">Magnesium</keyword>
<dbReference type="SUPFAM" id="SSF53649">
    <property type="entry name" value="Alkaline phosphatase-like"/>
    <property type="match status" value="1"/>
</dbReference>
<evidence type="ECO:0000313" key="6">
    <source>
        <dbReference type="Proteomes" id="UP000694867"/>
    </source>
</evidence>
<feature type="binding site" evidence="3">
    <location>
        <position position="360"/>
    </location>
    <ligand>
        <name>Zn(2+)</name>
        <dbReference type="ChEBI" id="CHEBI:29105"/>
        <label>2</label>
    </ligand>
</feature>
<evidence type="ECO:0000256" key="2">
    <source>
        <dbReference type="PIRSR" id="PIRSR601952-1"/>
    </source>
</evidence>
<dbReference type="PANTHER" id="PTHR11596:SF85">
    <property type="entry name" value="ALKALINE PHOSPHATASE-RELATED"/>
    <property type="match status" value="1"/>
</dbReference>
<feature type="signal peptide" evidence="5">
    <location>
        <begin position="1"/>
        <end position="27"/>
    </location>
</feature>
<dbReference type="SMART" id="SM00098">
    <property type="entry name" value="alkPPc"/>
    <property type="match status" value="1"/>
</dbReference>
<evidence type="ECO:0000313" key="7">
    <source>
        <dbReference type="RefSeq" id="XP_003746813.1"/>
    </source>
</evidence>
<feature type="chain" id="PRO_5042590215" description="alkaline phosphatase" evidence="5">
    <location>
        <begin position="28"/>
        <end position="502"/>
    </location>
</feature>
<dbReference type="GO" id="GO:0046872">
    <property type="term" value="F:metal ion binding"/>
    <property type="evidence" value="ECO:0007669"/>
    <property type="project" value="UniProtKB-KW"/>
</dbReference>
<comment type="similarity">
    <text evidence="4">Belongs to the alkaline phosphatase family.</text>
</comment>
<protein>
    <recommendedName>
        <fullName evidence="1">alkaline phosphatase</fullName>
        <ecNumber evidence="1">3.1.3.1</ecNumber>
    </recommendedName>
</protein>
<keyword evidence="3" id="KW-0862">Zinc</keyword>
<feature type="binding site" evidence="3">
    <location>
        <position position="351"/>
    </location>
    <ligand>
        <name>Mg(2+)</name>
        <dbReference type="ChEBI" id="CHEBI:18420"/>
    </ligand>
</feature>
<evidence type="ECO:0000256" key="5">
    <source>
        <dbReference type="SAM" id="SignalP"/>
    </source>
</evidence>
<gene>
    <name evidence="7" type="primary">LOC100908701</name>
</gene>
<feature type="binding site" evidence="3">
    <location>
        <position position="397"/>
    </location>
    <ligand>
        <name>Zn(2+)</name>
        <dbReference type="ChEBI" id="CHEBI:29105"/>
        <label>2</label>
    </ligand>
</feature>
<feature type="active site" description="Phosphoserine intermediate" evidence="2">
    <location>
        <position position="126"/>
    </location>
</feature>
<comment type="cofactor">
    <cofactor evidence="3">
        <name>Zn(2+)</name>
        <dbReference type="ChEBI" id="CHEBI:29105"/>
    </cofactor>
    <text evidence="3">Binds 2 Zn(2+) ions.</text>
</comment>
<dbReference type="AlphaFoldDB" id="A0AAJ6QX80"/>
<dbReference type="InterPro" id="IPR001952">
    <property type="entry name" value="Alkaline_phosphatase"/>
</dbReference>
<evidence type="ECO:0000256" key="1">
    <source>
        <dbReference type="ARBA" id="ARBA00012647"/>
    </source>
</evidence>
<dbReference type="PANTHER" id="PTHR11596">
    <property type="entry name" value="ALKALINE PHOSPHATASE"/>
    <property type="match status" value="1"/>
</dbReference>
<evidence type="ECO:0000256" key="4">
    <source>
        <dbReference type="RuleBase" id="RU003946"/>
    </source>
</evidence>